<dbReference type="KEGG" id="mph:MLP_13170"/>
<feature type="binding site" evidence="2">
    <location>
        <position position="203"/>
    </location>
    <ligand>
        <name>substrate</name>
    </ligand>
</feature>
<keyword evidence="2" id="KW-0963">Cytoplasm</keyword>
<comment type="caution">
    <text evidence="2">Lacks conserved residue(s) required for the propagation of feature annotation.</text>
</comment>
<keyword evidence="1 2" id="KW-0808">Transferase</keyword>
<dbReference type="InterPro" id="IPR000073">
    <property type="entry name" value="AB_hydrolase_1"/>
</dbReference>
<dbReference type="NCBIfam" id="TIGR01392">
    <property type="entry name" value="homoserO_Ac_trn"/>
    <property type="match status" value="1"/>
</dbReference>
<dbReference type="EC" id="2.3.1.31" evidence="2"/>
<dbReference type="Gene3D" id="3.40.50.1820">
    <property type="entry name" value="alpha/beta hydrolase"/>
    <property type="match status" value="1"/>
</dbReference>
<keyword evidence="6" id="KW-1185">Reference proteome</keyword>
<dbReference type="GO" id="GO:0009086">
    <property type="term" value="P:methionine biosynthetic process"/>
    <property type="evidence" value="ECO:0007669"/>
    <property type="project" value="UniProtKB-UniRule"/>
</dbReference>
<dbReference type="Proteomes" id="UP000007947">
    <property type="component" value="Chromosome"/>
</dbReference>
<dbReference type="GO" id="GO:0005737">
    <property type="term" value="C:cytoplasm"/>
    <property type="evidence" value="ECO:0007669"/>
    <property type="project" value="UniProtKB-SubCell"/>
</dbReference>
<dbReference type="PIRSF" id="PIRSF000443">
    <property type="entry name" value="Homoser_Ac_trans"/>
    <property type="match status" value="1"/>
</dbReference>
<dbReference type="GO" id="GO:0009092">
    <property type="term" value="P:homoserine metabolic process"/>
    <property type="evidence" value="ECO:0007669"/>
    <property type="project" value="TreeGrafter"/>
</dbReference>
<dbReference type="AlphaFoldDB" id="F5XPM3"/>
<feature type="active site" evidence="2 3">
    <location>
        <position position="326"/>
    </location>
</feature>
<dbReference type="InterPro" id="IPR029058">
    <property type="entry name" value="AB_hydrolase_fold"/>
</dbReference>
<feature type="binding site" evidence="2">
    <location>
        <position position="327"/>
    </location>
    <ligand>
        <name>substrate</name>
    </ligand>
</feature>
<keyword evidence="2 5" id="KW-0012">Acyltransferase</keyword>
<dbReference type="STRING" id="1032480.MLP_13170"/>
<dbReference type="HAMAP" id="MF_00296">
    <property type="entry name" value="MetX_acyltransf"/>
    <property type="match status" value="1"/>
</dbReference>
<dbReference type="SUPFAM" id="SSF53474">
    <property type="entry name" value="alpha/beta-Hydrolases"/>
    <property type="match status" value="1"/>
</dbReference>
<reference evidence="5 6" key="1">
    <citation type="submission" date="2011-05" db="EMBL/GenBank/DDBJ databases">
        <title>Whole genome sequence of Microlunatus phosphovorus NM-1.</title>
        <authorList>
            <person name="Hosoyama A."/>
            <person name="Sasaki K."/>
            <person name="Harada T."/>
            <person name="Igarashi R."/>
            <person name="Kawakoshi A."/>
            <person name="Sasagawa M."/>
            <person name="Fukada J."/>
            <person name="Nakamura S."/>
            <person name="Katano Y."/>
            <person name="Hanada S."/>
            <person name="Kamagata Y."/>
            <person name="Nakamura N."/>
            <person name="Yamazaki S."/>
            <person name="Fujita N."/>
        </authorList>
    </citation>
    <scope>NUCLEOTIDE SEQUENCE [LARGE SCALE GENOMIC DNA]</scope>
    <source>
        <strain evidence="6">ATCC 700054 / DSM 10555 / JCM 9379 / NBRC 101784 / NCIMB 13414 / VKM Ac-1990 / NM-1</strain>
    </source>
</reference>
<evidence type="ECO:0000256" key="1">
    <source>
        <dbReference type="ARBA" id="ARBA00022679"/>
    </source>
</evidence>
<dbReference type="eggNOG" id="COG2021">
    <property type="taxonomic scope" value="Bacteria"/>
</dbReference>
<proteinExistence type="inferred from homology"/>
<name>F5XPM3_MICPN</name>
<dbReference type="UniPathway" id="UPA00051">
    <property type="reaction ID" value="UER00074"/>
</dbReference>
<accession>F5XPM3</accession>
<sequence>MEWSAEPLPEVRIAYETWGELSPARDNAVLILHALTGDSHVVGETGPGHPSPGWWGTLVGPGGWIDTNRWFVVAPNILGGCQGTTGPGAAAPDGRPWGSRFPQLTTRDQVAAEIALADRLGIDQWALIVGGSAGGMRAVEWAATVPDRVSRLMLLATTAAASADQIAWCHAQIRAITSDPGWVGGDYERSREPDPVAGLEVARQIAHITYRSADELAVRFGRGDQVGESVADGGRYAVQSYLDHHGRKLARRFDAGSYVTLTQAMNSHDVGRDRGGVEAALGRVTARTIVAGIDSDRLYPLEQSVQLAAGIPTCGPLRVISSAHGHDGFLIEVDAVGRIVAELLSS</sequence>
<comment type="pathway">
    <text evidence="2">Amino-acid biosynthesis; L-methionine biosynthesis via de novo pathway; O-acetyl-L-homoserine from L-homoserine: step 1/1.</text>
</comment>
<dbReference type="GO" id="GO:0004414">
    <property type="term" value="F:homoserine O-acetyltransferase activity"/>
    <property type="evidence" value="ECO:0007669"/>
    <property type="project" value="UniProtKB-UniRule"/>
</dbReference>
<organism evidence="5 6">
    <name type="scientific">Microlunatus phosphovorus (strain ATCC 700054 / DSM 10555 / JCM 9379 / NBRC 101784 / NCIMB 13414 / VKM Ac-1990 / NM-1)</name>
    <dbReference type="NCBI Taxonomy" id="1032480"/>
    <lineage>
        <taxon>Bacteria</taxon>
        <taxon>Bacillati</taxon>
        <taxon>Actinomycetota</taxon>
        <taxon>Actinomycetes</taxon>
        <taxon>Propionibacteriales</taxon>
        <taxon>Propionibacteriaceae</taxon>
        <taxon>Microlunatus</taxon>
    </lineage>
</organism>
<evidence type="ECO:0000256" key="2">
    <source>
        <dbReference type="HAMAP-Rule" id="MF_00296"/>
    </source>
</evidence>
<dbReference type="Pfam" id="PF00561">
    <property type="entry name" value="Abhydrolase_1"/>
    <property type="match status" value="1"/>
</dbReference>
<keyword evidence="2" id="KW-0486">Methionine biosynthesis</keyword>
<evidence type="ECO:0000259" key="4">
    <source>
        <dbReference type="Pfam" id="PF00561"/>
    </source>
</evidence>
<feature type="domain" description="AB hydrolase-1" evidence="4">
    <location>
        <begin position="27"/>
        <end position="329"/>
    </location>
</feature>
<comment type="catalytic activity">
    <reaction evidence="2">
        <text>L-homoserine + acetyl-CoA = O-acetyl-L-homoserine + CoA</text>
        <dbReference type="Rhea" id="RHEA:13701"/>
        <dbReference type="ChEBI" id="CHEBI:57287"/>
        <dbReference type="ChEBI" id="CHEBI:57288"/>
        <dbReference type="ChEBI" id="CHEBI:57476"/>
        <dbReference type="ChEBI" id="CHEBI:57716"/>
        <dbReference type="EC" id="2.3.1.31"/>
    </reaction>
</comment>
<comment type="subcellular location">
    <subcellularLocation>
        <location evidence="2">Cytoplasm</location>
    </subcellularLocation>
</comment>
<feature type="active site" evidence="2 3">
    <location>
        <position position="296"/>
    </location>
</feature>
<dbReference type="NCBIfam" id="NF001209">
    <property type="entry name" value="PRK00175.1"/>
    <property type="match status" value="1"/>
</dbReference>
<dbReference type="EMBL" id="AP012204">
    <property type="protein sequence ID" value="BAK34331.1"/>
    <property type="molecule type" value="Genomic_DNA"/>
</dbReference>
<dbReference type="HOGENOM" id="CLU_028760_1_0_11"/>
<evidence type="ECO:0000256" key="3">
    <source>
        <dbReference type="PIRSR" id="PIRSR000443-1"/>
    </source>
</evidence>
<comment type="function">
    <text evidence="2">Transfers an acetyl group from acetyl-CoA to L-homoserine, forming acetyl-L-homoserine.</text>
</comment>
<evidence type="ECO:0000313" key="5">
    <source>
        <dbReference type="EMBL" id="BAK34331.1"/>
    </source>
</evidence>
<keyword evidence="2" id="KW-0028">Amino-acid biosynthesis</keyword>
<dbReference type="InterPro" id="IPR008220">
    <property type="entry name" value="HAT_MetX-like"/>
</dbReference>
<evidence type="ECO:0000313" key="6">
    <source>
        <dbReference type="Proteomes" id="UP000007947"/>
    </source>
</evidence>
<dbReference type="PANTHER" id="PTHR32268">
    <property type="entry name" value="HOMOSERINE O-ACETYLTRANSFERASE"/>
    <property type="match status" value="1"/>
</dbReference>
<comment type="similarity">
    <text evidence="2">Belongs to the AB hydrolase superfamily. MetX family.</text>
</comment>
<comment type="subunit">
    <text evidence="2">Homodimer.</text>
</comment>
<protein>
    <recommendedName>
        <fullName evidence="2">Homoserine O-acetyltransferase</fullName>
        <shortName evidence="2">HAT</shortName>
        <ecNumber evidence="2">2.3.1.31</ecNumber>
    </recommendedName>
    <alternativeName>
        <fullName evidence="2">Homoserine transacetylase</fullName>
        <shortName evidence="2">HTA</shortName>
    </alternativeName>
</protein>
<dbReference type="PANTHER" id="PTHR32268:SF11">
    <property type="entry name" value="HOMOSERINE O-ACETYLTRANSFERASE"/>
    <property type="match status" value="1"/>
</dbReference>
<feature type="active site" description="Nucleophile" evidence="2 3">
    <location>
        <position position="132"/>
    </location>
</feature>
<gene>
    <name evidence="5" type="primary">metX</name>
    <name evidence="2" type="synonym">metXA</name>
    <name evidence="5" type="ordered locus">MLP_13170</name>
</gene>